<dbReference type="EMBL" id="JAAVXB010000002">
    <property type="protein sequence ID" value="NKF21571.1"/>
    <property type="molecule type" value="Genomic_DNA"/>
</dbReference>
<keyword evidence="2" id="KW-1185">Reference proteome</keyword>
<name>A0A969W9U4_9GAMM</name>
<dbReference type="AlphaFoldDB" id="A0A969W9U4"/>
<organism evidence="1 2">
    <name type="scientific">Solimonas marina</name>
    <dbReference type="NCBI Taxonomy" id="2714601"/>
    <lineage>
        <taxon>Bacteria</taxon>
        <taxon>Pseudomonadati</taxon>
        <taxon>Pseudomonadota</taxon>
        <taxon>Gammaproteobacteria</taxon>
        <taxon>Nevskiales</taxon>
        <taxon>Nevskiaceae</taxon>
        <taxon>Solimonas</taxon>
    </lineage>
</organism>
<comment type="caution">
    <text evidence="1">The sequence shown here is derived from an EMBL/GenBank/DDBJ whole genome shotgun (WGS) entry which is preliminary data.</text>
</comment>
<evidence type="ECO:0000313" key="2">
    <source>
        <dbReference type="Proteomes" id="UP000653472"/>
    </source>
</evidence>
<sequence length="490" mass="53186">MIFAPAPTPQNEEESSGYYFVYLFGSFTDEPPRVFGWRVARDTDKATSIPGLPAEIPGMSVPSGGRVRCSADNHAHGSEIAVLVNIYADNFSTTSTPISSHVVVYRAEPTTGSLTHVSSLTSAEPLFDWGTGELFYSTGIYASQAAQKYIVRSNDFLIDDYSTSGHSRRANRAYLFDADGNTLTYFDDEESADGAVRELSYAISRVGMSAHHPTLKVFYTSFTRYRTSGGGTTYFRAYSYTNPGDPPALLSEFSLDVVDVFMTPTAVAVSEDGGSLVTLVAAPGGSCTWHPLNADGSFAGGHWFNDLLTNPPLDLTDSAWRTNYFAVTRYASGSPYFEGNIVTMNAPGQPGVMAFNTFTEPMDSNLPLSTGALSFLRLRSDDYAQGMVLSGIETYDRRKANSCVRLLNGKRLLRSVGRRADLSGSSYAYSDVPRLFGHKFTHAATDAWYVPTETVKLDVALATESDIGGMTKTDRLSGIAIFEPLEGMGT</sequence>
<gene>
    <name evidence="1" type="ORF">G7Y82_04520</name>
</gene>
<protein>
    <submittedName>
        <fullName evidence="1">Uncharacterized protein</fullName>
    </submittedName>
</protein>
<accession>A0A969W9U4</accession>
<dbReference type="Proteomes" id="UP000653472">
    <property type="component" value="Unassembled WGS sequence"/>
</dbReference>
<reference evidence="1" key="1">
    <citation type="submission" date="2020-03" db="EMBL/GenBank/DDBJ databases">
        <title>Solimonas marina sp. nov., isolated from deep seawater of the Pacific Ocean.</title>
        <authorList>
            <person name="Liu X."/>
            <person name="Lai Q."/>
            <person name="Sun F."/>
            <person name="Gai Y."/>
            <person name="Li G."/>
            <person name="Shao Z."/>
        </authorList>
    </citation>
    <scope>NUCLEOTIDE SEQUENCE</scope>
    <source>
        <strain evidence="1">C16B3</strain>
    </source>
</reference>
<dbReference type="RefSeq" id="WP_168146827.1">
    <property type="nucleotide sequence ID" value="NZ_JAAVXB010000002.1"/>
</dbReference>
<evidence type="ECO:0000313" key="1">
    <source>
        <dbReference type="EMBL" id="NKF21571.1"/>
    </source>
</evidence>
<proteinExistence type="predicted"/>